<reference evidence="1" key="1">
    <citation type="journal article" date="2021" name="Proc. Natl. Acad. Sci. U.S.A.">
        <title>A Catalog of Tens of Thousands of Viruses from Human Metagenomes Reveals Hidden Associations with Chronic Diseases.</title>
        <authorList>
            <person name="Tisza M.J."/>
            <person name="Buck C.B."/>
        </authorList>
    </citation>
    <scope>NUCLEOTIDE SEQUENCE</scope>
    <source>
        <strain evidence="1">CtJT77</strain>
    </source>
</reference>
<sequence length="92" mass="10646">MDKNIFNSLLSNVDALQTRLRCYNSLKNEHYKRNNSSILSEITFHDQNRELLGIFTLDSNTSHEVLSFLIERTKVELEATAETVKKMIVEEG</sequence>
<proteinExistence type="predicted"/>
<organism evidence="1">
    <name type="scientific">Siphoviridae sp. ctJT77</name>
    <dbReference type="NCBI Taxonomy" id="2825432"/>
    <lineage>
        <taxon>Viruses</taxon>
        <taxon>Duplodnaviria</taxon>
        <taxon>Heunggongvirae</taxon>
        <taxon>Uroviricota</taxon>
        <taxon>Caudoviricetes</taxon>
    </lineage>
</organism>
<accession>A0A8S5UZN4</accession>
<dbReference type="EMBL" id="BK016174">
    <property type="protein sequence ID" value="DAF99908.1"/>
    <property type="molecule type" value="Genomic_DNA"/>
</dbReference>
<protein>
    <submittedName>
        <fullName evidence="1">Uncharacterized protein</fullName>
    </submittedName>
</protein>
<evidence type="ECO:0000313" key="1">
    <source>
        <dbReference type="EMBL" id="DAF99908.1"/>
    </source>
</evidence>
<name>A0A8S5UZN4_9CAUD</name>